<keyword evidence="1" id="KW-0328">Glycosyltransferase</keyword>
<dbReference type="Gramene" id="PRQ22971">
    <property type="protein sequence ID" value="PRQ22971"/>
    <property type="gene ID" value="RchiOBHm_Chr6g0256101"/>
</dbReference>
<evidence type="ECO:0000313" key="2">
    <source>
        <dbReference type="Proteomes" id="UP000238479"/>
    </source>
</evidence>
<comment type="caution">
    <text evidence="1">The sequence shown here is derived from an EMBL/GenBank/DDBJ whole genome shotgun (WGS) entry which is preliminary data.</text>
</comment>
<accession>A0A2P6PM09</accession>
<keyword evidence="1" id="KW-0808">Transferase</keyword>
<dbReference type="EC" id="2.4.1.91" evidence="1"/>
<gene>
    <name evidence="1" type="ORF">RchiOBHm_Chr6g0256101</name>
</gene>
<evidence type="ECO:0000313" key="1">
    <source>
        <dbReference type="EMBL" id="PRQ22971.1"/>
    </source>
</evidence>
<dbReference type="Proteomes" id="UP000238479">
    <property type="component" value="Chromosome 6"/>
</dbReference>
<protein>
    <submittedName>
        <fullName evidence="1">Putative flavonol 3-O-glucosyltransferase</fullName>
        <ecNumber evidence="1">2.4.1.91</ecNumber>
    </submittedName>
</protein>
<dbReference type="AlphaFoldDB" id="A0A2P6PM09"/>
<keyword evidence="2" id="KW-1185">Reference proteome</keyword>
<sequence length="59" mass="6740">MCASLNLLLYQPHKKVSSDSESFVIPNLPNKIKMTRNQLPAFFNQNVETEFTKLNKASI</sequence>
<organism evidence="1 2">
    <name type="scientific">Rosa chinensis</name>
    <name type="common">China rose</name>
    <dbReference type="NCBI Taxonomy" id="74649"/>
    <lineage>
        <taxon>Eukaryota</taxon>
        <taxon>Viridiplantae</taxon>
        <taxon>Streptophyta</taxon>
        <taxon>Embryophyta</taxon>
        <taxon>Tracheophyta</taxon>
        <taxon>Spermatophyta</taxon>
        <taxon>Magnoliopsida</taxon>
        <taxon>eudicotyledons</taxon>
        <taxon>Gunneridae</taxon>
        <taxon>Pentapetalae</taxon>
        <taxon>rosids</taxon>
        <taxon>fabids</taxon>
        <taxon>Rosales</taxon>
        <taxon>Rosaceae</taxon>
        <taxon>Rosoideae</taxon>
        <taxon>Rosoideae incertae sedis</taxon>
        <taxon>Rosa</taxon>
    </lineage>
</organism>
<name>A0A2P6PM09_ROSCH</name>
<dbReference type="EMBL" id="PDCK01000044">
    <property type="protein sequence ID" value="PRQ22971.1"/>
    <property type="molecule type" value="Genomic_DNA"/>
</dbReference>
<proteinExistence type="predicted"/>
<dbReference type="GO" id="GO:0047893">
    <property type="term" value="F:flavonol 3-O-glucosyltransferase activity"/>
    <property type="evidence" value="ECO:0007669"/>
    <property type="project" value="UniProtKB-EC"/>
</dbReference>
<reference evidence="1 2" key="1">
    <citation type="journal article" date="2018" name="Nat. Genet.">
        <title>The Rosa genome provides new insights in the design of modern roses.</title>
        <authorList>
            <person name="Bendahmane M."/>
        </authorList>
    </citation>
    <scope>NUCLEOTIDE SEQUENCE [LARGE SCALE GENOMIC DNA]</scope>
    <source>
        <strain evidence="2">cv. Old Blush</strain>
    </source>
</reference>